<keyword evidence="3" id="KW-0285">Flavoprotein</keyword>
<comment type="caution">
    <text evidence="7">The sequence shown here is derived from an EMBL/GenBank/DDBJ whole genome shotgun (WGS) entry which is preliminary data.</text>
</comment>
<dbReference type="Pfam" id="PF01565">
    <property type="entry name" value="FAD_binding_4"/>
    <property type="match status" value="1"/>
</dbReference>
<evidence type="ECO:0000256" key="4">
    <source>
        <dbReference type="ARBA" id="ARBA00022827"/>
    </source>
</evidence>
<feature type="domain" description="FAD-binding PCMH-type" evidence="6">
    <location>
        <begin position="45"/>
        <end position="224"/>
    </location>
</feature>
<dbReference type="EMBL" id="SGNY01000008">
    <property type="protein sequence ID" value="TRA98005.1"/>
    <property type="molecule type" value="Genomic_DNA"/>
</dbReference>
<dbReference type="RefSeq" id="WP_142842627.1">
    <property type="nucleotide sequence ID" value="NZ_SGNY01000008.1"/>
</dbReference>
<evidence type="ECO:0000256" key="5">
    <source>
        <dbReference type="ARBA" id="ARBA00023002"/>
    </source>
</evidence>
<dbReference type="SUPFAM" id="SSF55103">
    <property type="entry name" value="FAD-linked oxidases, C-terminal domain"/>
    <property type="match status" value="1"/>
</dbReference>
<dbReference type="GO" id="GO:0016491">
    <property type="term" value="F:oxidoreductase activity"/>
    <property type="evidence" value="ECO:0007669"/>
    <property type="project" value="UniProtKB-KW"/>
</dbReference>
<dbReference type="Gene3D" id="1.10.45.10">
    <property type="entry name" value="Vanillyl-alcohol Oxidase, Chain A, domain 4"/>
    <property type="match status" value="1"/>
</dbReference>
<dbReference type="InterPro" id="IPR016166">
    <property type="entry name" value="FAD-bd_PCMH"/>
</dbReference>
<dbReference type="InterPro" id="IPR016169">
    <property type="entry name" value="FAD-bd_PCMH_sub2"/>
</dbReference>
<dbReference type="SUPFAM" id="SSF56176">
    <property type="entry name" value="FAD-binding/transporter-associated domain-like"/>
    <property type="match status" value="1"/>
</dbReference>
<evidence type="ECO:0000313" key="8">
    <source>
        <dbReference type="Proteomes" id="UP000315434"/>
    </source>
</evidence>
<proteinExistence type="inferred from homology"/>
<dbReference type="Gene3D" id="3.30.70.2740">
    <property type="match status" value="1"/>
</dbReference>
<evidence type="ECO:0000313" key="7">
    <source>
        <dbReference type="EMBL" id="TRA98005.1"/>
    </source>
</evidence>
<dbReference type="InterPro" id="IPR051264">
    <property type="entry name" value="FAD-oxidored/transferase_4"/>
</dbReference>
<comment type="similarity">
    <text evidence="2">Belongs to the FAD-binding oxidoreductase/transferase type 4 family.</text>
</comment>
<reference evidence="7 8" key="1">
    <citation type="journal article" date="2019" name="Appl. Microbiol. Biotechnol.">
        <title>Differential efficiency of wild type rhizogenic strains for rol gene transformation of plants.</title>
        <authorList>
            <person name="Desmet S."/>
            <person name="De Keyser E."/>
            <person name="Van Vaerenbergh J."/>
            <person name="Baeyen S."/>
            <person name="Van Huylenbroeck J."/>
            <person name="Geelen D."/>
            <person name="Dhooghe E."/>
        </authorList>
    </citation>
    <scope>NUCLEOTIDE SEQUENCE [LARGE SCALE GENOMIC DNA]</scope>
    <source>
        <strain evidence="7 8">GBBC3284</strain>
    </source>
</reference>
<keyword evidence="5" id="KW-0560">Oxidoreductase</keyword>
<dbReference type="AlphaFoldDB" id="A0A546XB74"/>
<name>A0A546XB74_RHIRH</name>
<dbReference type="GO" id="GO:0071949">
    <property type="term" value="F:FAD binding"/>
    <property type="evidence" value="ECO:0007669"/>
    <property type="project" value="InterPro"/>
</dbReference>
<dbReference type="PANTHER" id="PTHR43716">
    <property type="entry name" value="D-2-HYDROXYGLUTARATE DEHYDROGENASE, MITOCHONDRIAL"/>
    <property type="match status" value="1"/>
</dbReference>
<dbReference type="InterPro" id="IPR016167">
    <property type="entry name" value="FAD-bd_PCMH_sub1"/>
</dbReference>
<dbReference type="InterPro" id="IPR016171">
    <property type="entry name" value="Vanillyl_alc_oxidase_C-sub2"/>
</dbReference>
<dbReference type="InterPro" id="IPR016164">
    <property type="entry name" value="FAD-linked_Oxase-like_C"/>
</dbReference>
<dbReference type="Gene3D" id="3.30.465.10">
    <property type="match status" value="1"/>
</dbReference>
<dbReference type="Gene3D" id="3.30.70.2190">
    <property type="match status" value="1"/>
</dbReference>
<dbReference type="OrthoDB" id="9809290at2"/>
<dbReference type="InterPro" id="IPR036318">
    <property type="entry name" value="FAD-bd_PCMH-like_sf"/>
</dbReference>
<dbReference type="InterPro" id="IPR004113">
    <property type="entry name" value="FAD-bd_oxidored_4_C"/>
</dbReference>
<dbReference type="InterPro" id="IPR006094">
    <property type="entry name" value="Oxid_FAD_bind_N"/>
</dbReference>
<evidence type="ECO:0000259" key="6">
    <source>
        <dbReference type="PROSITE" id="PS51387"/>
    </source>
</evidence>
<keyword evidence="4" id="KW-0274">FAD</keyword>
<evidence type="ECO:0000256" key="2">
    <source>
        <dbReference type="ARBA" id="ARBA00008000"/>
    </source>
</evidence>
<sequence>MIKQNAHATGDLPVAFLRDIETTIGLSHLKQGDAIANLDYGITPANFGADAVAFPSSTQEVASIIRSAAAHGVPVVPQGGRTGLVGGGVSSPGQIVVSTTRLNRIVEIYPDERVAVVEAGVTLQALQAAASEYQLEPGIDLPSRGSATIGGMVSTNAGGISAFRYGVMRHRVLGLEAVLPDGSIYSDLTRVVKNAAGYDLKHLFIGAEGTLGIVTRAAIKLEPVPAATATALFGLPSVEAALQATKLGLSAEYGHMRAAEAIWNSFFSLTSGEHLWSATDYRPDYPVNLIMSLGGGDEEQLQTQLGRIYEELYETYPEMSAVVATSQAQEAELWRLREDTDLIYRRYPAAPSFDVSVPLSRIEAYVTRCIPELQSIDPTFDPYLFGHIADGNLHIVLNAAGADLTPEKADAVEAVLYRDLTQSGGSFSAEHGIGSKRVRALRATTDPVKFALMTRIKAAMDAGHTLNPGKVTG</sequence>
<organism evidence="7 8">
    <name type="scientific">Rhizobium rhizogenes</name>
    <name type="common">Agrobacterium rhizogenes</name>
    <dbReference type="NCBI Taxonomy" id="359"/>
    <lineage>
        <taxon>Bacteria</taxon>
        <taxon>Pseudomonadati</taxon>
        <taxon>Pseudomonadota</taxon>
        <taxon>Alphaproteobacteria</taxon>
        <taxon>Hyphomicrobiales</taxon>
        <taxon>Rhizobiaceae</taxon>
        <taxon>Rhizobium/Agrobacterium group</taxon>
        <taxon>Rhizobium</taxon>
    </lineage>
</organism>
<protein>
    <submittedName>
        <fullName evidence="7">FAD-binding oxidoreductase</fullName>
    </submittedName>
</protein>
<evidence type="ECO:0000256" key="3">
    <source>
        <dbReference type="ARBA" id="ARBA00022630"/>
    </source>
</evidence>
<dbReference type="GO" id="GO:0022904">
    <property type="term" value="P:respiratory electron transport chain"/>
    <property type="evidence" value="ECO:0007669"/>
    <property type="project" value="TreeGrafter"/>
</dbReference>
<dbReference type="Gene3D" id="3.30.43.10">
    <property type="entry name" value="Uridine Diphospho-n-acetylenolpyruvylglucosamine Reductase, domain 2"/>
    <property type="match status" value="1"/>
</dbReference>
<dbReference type="Pfam" id="PF02913">
    <property type="entry name" value="FAD-oxidase_C"/>
    <property type="match status" value="1"/>
</dbReference>
<dbReference type="PROSITE" id="PS51387">
    <property type="entry name" value="FAD_PCMH"/>
    <property type="match status" value="1"/>
</dbReference>
<dbReference type="PANTHER" id="PTHR43716:SF1">
    <property type="entry name" value="D-2-HYDROXYGLUTARATE DEHYDROGENASE, MITOCHONDRIAL"/>
    <property type="match status" value="1"/>
</dbReference>
<accession>A0A546XB74</accession>
<dbReference type="Proteomes" id="UP000315434">
    <property type="component" value="Unassembled WGS sequence"/>
</dbReference>
<comment type="cofactor">
    <cofactor evidence="1">
        <name>FAD</name>
        <dbReference type="ChEBI" id="CHEBI:57692"/>
    </cofactor>
</comment>
<evidence type="ECO:0000256" key="1">
    <source>
        <dbReference type="ARBA" id="ARBA00001974"/>
    </source>
</evidence>
<gene>
    <name evidence="7" type="ORF">EXN68_20565</name>
</gene>